<dbReference type="InterPro" id="IPR008920">
    <property type="entry name" value="TF_FadR/GntR_C"/>
</dbReference>
<evidence type="ECO:0000256" key="3">
    <source>
        <dbReference type="ARBA" id="ARBA00023163"/>
    </source>
</evidence>
<dbReference type="Gene3D" id="1.10.10.10">
    <property type="entry name" value="Winged helix-like DNA-binding domain superfamily/Winged helix DNA-binding domain"/>
    <property type="match status" value="1"/>
</dbReference>
<dbReference type="SUPFAM" id="SSF48008">
    <property type="entry name" value="GntR ligand-binding domain-like"/>
    <property type="match status" value="1"/>
</dbReference>
<dbReference type="GO" id="GO:0003700">
    <property type="term" value="F:DNA-binding transcription factor activity"/>
    <property type="evidence" value="ECO:0007669"/>
    <property type="project" value="InterPro"/>
</dbReference>
<keyword evidence="1" id="KW-0805">Transcription regulation</keyword>
<dbReference type="InterPro" id="IPR000524">
    <property type="entry name" value="Tscrpt_reg_HTH_GntR"/>
</dbReference>
<dbReference type="SMART" id="SM00345">
    <property type="entry name" value="HTH_GNTR"/>
    <property type="match status" value="1"/>
</dbReference>
<protein>
    <submittedName>
        <fullName evidence="5">GntR family transcriptional regulator</fullName>
    </submittedName>
</protein>
<proteinExistence type="predicted"/>
<keyword evidence="2" id="KW-0238">DNA-binding</keyword>
<dbReference type="PANTHER" id="PTHR43537:SF5">
    <property type="entry name" value="UXU OPERON TRANSCRIPTIONAL REGULATOR"/>
    <property type="match status" value="1"/>
</dbReference>
<organism evidence="5 6">
    <name type="scientific">Hominifimenecus microfluidus</name>
    <dbReference type="NCBI Taxonomy" id="2885348"/>
    <lineage>
        <taxon>Bacteria</taxon>
        <taxon>Bacillati</taxon>
        <taxon>Bacillota</taxon>
        <taxon>Clostridia</taxon>
        <taxon>Lachnospirales</taxon>
        <taxon>Lachnospiraceae</taxon>
        <taxon>Hominifimenecus</taxon>
    </lineage>
</organism>
<comment type="caution">
    <text evidence="5">The sequence shown here is derived from an EMBL/GenBank/DDBJ whole genome shotgun (WGS) entry which is preliminary data.</text>
</comment>
<feature type="domain" description="HTH gntR-type" evidence="4">
    <location>
        <begin position="5"/>
        <end position="72"/>
    </location>
</feature>
<dbReference type="CDD" id="cd07377">
    <property type="entry name" value="WHTH_GntR"/>
    <property type="match status" value="1"/>
</dbReference>
<dbReference type="GO" id="GO:0003677">
    <property type="term" value="F:DNA binding"/>
    <property type="evidence" value="ECO:0007669"/>
    <property type="project" value="UniProtKB-KW"/>
</dbReference>
<evidence type="ECO:0000313" key="6">
    <source>
        <dbReference type="Proteomes" id="UP001198182"/>
    </source>
</evidence>
<keyword evidence="3" id="KW-0804">Transcription</keyword>
<dbReference type="InterPro" id="IPR036388">
    <property type="entry name" value="WH-like_DNA-bd_sf"/>
</dbReference>
<dbReference type="PANTHER" id="PTHR43537">
    <property type="entry name" value="TRANSCRIPTIONAL REGULATOR, GNTR FAMILY"/>
    <property type="match status" value="1"/>
</dbReference>
<dbReference type="EMBL" id="JAJEQR010000023">
    <property type="protein sequence ID" value="MCC2231179.1"/>
    <property type="molecule type" value="Genomic_DNA"/>
</dbReference>
<dbReference type="Pfam" id="PF00392">
    <property type="entry name" value="GntR"/>
    <property type="match status" value="1"/>
</dbReference>
<dbReference type="InterPro" id="IPR011711">
    <property type="entry name" value="GntR_C"/>
</dbReference>
<evidence type="ECO:0000256" key="1">
    <source>
        <dbReference type="ARBA" id="ARBA00023015"/>
    </source>
</evidence>
<dbReference type="SUPFAM" id="SSF46785">
    <property type="entry name" value="Winged helix' DNA-binding domain"/>
    <property type="match status" value="1"/>
</dbReference>
<dbReference type="RefSeq" id="WP_308453700.1">
    <property type="nucleotide sequence ID" value="NZ_JAJEQR010000023.1"/>
</dbReference>
<keyword evidence="6" id="KW-1185">Reference proteome</keyword>
<gene>
    <name evidence="5" type="ORF">LKD81_09270</name>
</gene>
<accession>A0AAE3EAE9</accession>
<name>A0AAE3EAE9_9FIRM</name>
<evidence type="ECO:0000313" key="5">
    <source>
        <dbReference type="EMBL" id="MCC2231179.1"/>
    </source>
</evidence>
<dbReference type="PRINTS" id="PR00035">
    <property type="entry name" value="HTHGNTR"/>
</dbReference>
<dbReference type="SMART" id="SM00895">
    <property type="entry name" value="FCD"/>
    <property type="match status" value="1"/>
</dbReference>
<evidence type="ECO:0000259" key="4">
    <source>
        <dbReference type="PROSITE" id="PS50949"/>
    </source>
</evidence>
<dbReference type="InterPro" id="IPR036390">
    <property type="entry name" value="WH_DNA-bd_sf"/>
</dbReference>
<reference evidence="5" key="1">
    <citation type="submission" date="2021-10" db="EMBL/GenBank/DDBJ databases">
        <title>Anaerobic single-cell dispensing facilitates the cultivation of human gut bacteria.</title>
        <authorList>
            <person name="Afrizal A."/>
        </authorList>
    </citation>
    <scope>NUCLEOTIDE SEQUENCE</scope>
    <source>
        <strain evidence="5">CLA-AA-H215</strain>
    </source>
</reference>
<evidence type="ECO:0000256" key="2">
    <source>
        <dbReference type="ARBA" id="ARBA00023125"/>
    </source>
</evidence>
<dbReference type="AlphaFoldDB" id="A0AAE3EAE9"/>
<dbReference type="Proteomes" id="UP001198182">
    <property type="component" value="Unassembled WGS sequence"/>
</dbReference>
<dbReference type="Pfam" id="PF07729">
    <property type="entry name" value="FCD"/>
    <property type="match status" value="1"/>
</dbReference>
<dbReference type="Gene3D" id="1.20.120.530">
    <property type="entry name" value="GntR ligand-binding domain-like"/>
    <property type="match status" value="1"/>
</dbReference>
<sequence>MSKKVNLTTQVYEKIKAKILNNELKPNEYLDEKQICEQLGVSRTPVREALVQLEWEGFVVSNPHRGVSVSDLSLPMILELIHIRKVMEPELLRPYLKHYSRDVLLDFRAKMSAALEEKDMDMLHDLDYAFHRYLYEATKRPHIMKLLSYVCDQSQRIRTQDFYQLRRTEEGAAEHIAMIDALLAGEYDKVPEMLRAHAASMEEKYYQNLLDYFQNQGDR</sequence>
<dbReference type="PROSITE" id="PS50949">
    <property type="entry name" value="HTH_GNTR"/>
    <property type="match status" value="1"/>
</dbReference>